<sequence>MSLSIDQLSANNQNNKQQDDEYRRFFAQNLETFGLNVETEICLDNNDYFGKTNTENPKRALIFTKIHAPWKILASGAEALRIKMPLKLKDKRIFRCAGAGTSSSSAAWHFGRKLKQSFKKLSNFGASDRTSDAMDVQENGSIGEEATASR</sequence>
<reference evidence="4" key="1">
    <citation type="submission" date="2022-11" db="UniProtKB">
        <authorList>
            <consortium name="WormBaseParasite"/>
        </authorList>
    </citation>
    <scope>IDENTIFICATION</scope>
</reference>
<evidence type="ECO:0000313" key="3">
    <source>
        <dbReference type="Proteomes" id="UP000887565"/>
    </source>
</evidence>
<dbReference type="InterPro" id="IPR032394">
    <property type="entry name" value="Anoct_dimer"/>
</dbReference>
<feature type="domain" description="Anoctamin dimerisation" evidence="2">
    <location>
        <begin position="11"/>
        <end position="123"/>
    </location>
</feature>
<feature type="region of interest" description="Disordered" evidence="1">
    <location>
        <begin position="125"/>
        <end position="150"/>
    </location>
</feature>
<name>A0A915L2Z9_ROMCU</name>
<evidence type="ECO:0000256" key="1">
    <source>
        <dbReference type="SAM" id="MobiDB-lite"/>
    </source>
</evidence>
<evidence type="ECO:0000259" key="2">
    <source>
        <dbReference type="Pfam" id="PF16178"/>
    </source>
</evidence>
<dbReference type="Proteomes" id="UP000887565">
    <property type="component" value="Unplaced"/>
</dbReference>
<proteinExistence type="predicted"/>
<dbReference type="Pfam" id="PF16178">
    <property type="entry name" value="Anoct_dimer"/>
    <property type="match status" value="1"/>
</dbReference>
<dbReference type="AlphaFoldDB" id="A0A915L2Z9"/>
<dbReference type="WBParaSite" id="nRc.2.0.1.t45443-RA">
    <property type="protein sequence ID" value="nRc.2.0.1.t45443-RA"/>
    <property type="gene ID" value="nRc.2.0.1.g45443"/>
</dbReference>
<dbReference type="GO" id="GO:0046983">
    <property type="term" value="F:protein dimerization activity"/>
    <property type="evidence" value="ECO:0007669"/>
    <property type="project" value="InterPro"/>
</dbReference>
<keyword evidence="3" id="KW-1185">Reference proteome</keyword>
<accession>A0A915L2Z9</accession>
<protein>
    <submittedName>
        <fullName evidence="4">Anoctamin dimerisation domain-containing protein</fullName>
    </submittedName>
</protein>
<evidence type="ECO:0000313" key="4">
    <source>
        <dbReference type="WBParaSite" id="nRc.2.0.1.t45443-RA"/>
    </source>
</evidence>
<organism evidence="3 4">
    <name type="scientific">Romanomermis culicivorax</name>
    <name type="common">Nematode worm</name>
    <dbReference type="NCBI Taxonomy" id="13658"/>
    <lineage>
        <taxon>Eukaryota</taxon>
        <taxon>Metazoa</taxon>
        <taxon>Ecdysozoa</taxon>
        <taxon>Nematoda</taxon>
        <taxon>Enoplea</taxon>
        <taxon>Dorylaimia</taxon>
        <taxon>Mermithida</taxon>
        <taxon>Mermithoidea</taxon>
        <taxon>Mermithidae</taxon>
        <taxon>Romanomermis</taxon>
    </lineage>
</organism>